<dbReference type="EMBL" id="RGGN01000079">
    <property type="protein sequence ID" value="NCU62977.1"/>
    <property type="molecule type" value="Genomic_DNA"/>
</dbReference>
<name>A0A845S8W5_9PROT</name>
<protein>
    <submittedName>
        <fullName evidence="2">Lipid A deacylase LpxR family protein</fullName>
    </submittedName>
</protein>
<evidence type="ECO:0000313" key="3">
    <source>
        <dbReference type="Proteomes" id="UP000572953"/>
    </source>
</evidence>
<dbReference type="Proteomes" id="UP000572953">
    <property type="component" value="Unassembled WGS sequence"/>
</dbReference>
<keyword evidence="1" id="KW-0732">Signal</keyword>
<proteinExistence type="predicted"/>
<feature type="chain" id="PRO_5032868002" evidence="1">
    <location>
        <begin position="20"/>
        <end position="370"/>
    </location>
</feature>
<gene>
    <name evidence="2" type="ORF">EBV78_02655</name>
</gene>
<evidence type="ECO:0000313" key="2">
    <source>
        <dbReference type="EMBL" id="NCU62977.1"/>
    </source>
</evidence>
<dbReference type="Gene3D" id="2.40.128.140">
    <property type="entry name" value="Outer membrane protein"/>
    <property type="match status" value="1"/>
</dbReference>
<comment type="caution">
    <text evidence="2">The sequence shown here is derived from an EMBL/GenBank/DDBJ whole genome shotgun (WGS) entry which is preliminary data.</text>
</comment>
<sequence>MRHSILLLFFFLFATPLFANCKPEEQVGFRSYNFRIENDYFNNEDSNYTSGVILSGVTHDFKGDVRNECLPVISRLHGSLLSYIDADLFKKREGSSKNIYFTGSQLMYTPVDDKTPTVIKDDRPYAGILSLAVGVNERHRNKLDSTQVLDTKELTLGVIGPASFARQTQNFVHDRINVYRAQGWDNQLSNEPAVMFLVEKKIKSDLQQNSYTPGISKDLIRSYGIKLGNIETSLNVGLEGRYGLNIPNDFGSAPSYPGCDNTAPSSGSSETCTDKGELMLPIPLGAHLFALAELKGVAYDFSIDGNIFANNHHVHREPFVGLIAVGVNSLIPIPGNKNLKLTLTQYIQSKEFKEQKTADKYVSFTVGLDF</sequence>
<dbReference type="Pfam" id="PF09982">
    <property type="entry name" value="LpxR"/>
    <property type="match status" value="1"/>
</dbReference>
<reference evidence="2 3" key="1">
    <citation type="submission" date="2018-10" db="EMBL/GenBank/DDBJ databases">
        <title>Iterative Subtractive Binning of Freshwater Chronoseries Metagenomes Recovers Nearly Complete Genomes from over Four Hundred Novel Species.</title>
        <authorList>
            <person name="Rodriguez-R L.M."/>
            <person name="Tsementzi D."/>
            <person name="Luo C."/>
            <person name="Konstantinidis K.T."/>
        </authorList>
    </citation>
    <scope>NUCLEOTIDE SEQUENCE [LARGE SCALE GENOMIC DNA]</scope>
    <source>
        <strain evidence="2">WB7_2B_003</strain>
    </source>
</reference>
<accession>A0A845S8W5</accession>
<evidence type="ECO:0000256" key="1">
    <source>
        <dbReference type="SAM" id="SignalP"/>
    </source>
</evidence>
<dbReference type="InterPro" id="IPR018707">
    <property type="entry name" value="LpxR"/>
</dbReference>
<dbReference type="AlphaFoldDB" id="A0A845S8W5"/>
<organism evidence="2 3">
    <name type="scientific">Candidatus Fonsibacter lacus</name>
    <dbReference type="NCBI Taxonomy" id="2576439"/>
    <lineage>
        <taxon>Bacteria</taxon>
        <taxon>Pseudomonadati</taxon>
        <taxon>Pseudomonadota</taxon>
        <taxon>Alphaproteobacteria</taxon>
        <taxon>Candidatus Pelagibacterales</taxon>
        <taxon>Candidatus Pelagibacterales incertae sedis</taxon>
        <taxon>Candidatus Fonsibacter</taxon>
    </lineage>
</organism>
<dbReference type="InterPro" id="IPR037107">
    <property type="entry name" value="Put_OMP_sf"/>
</dbReference>
<feature type="signal peptide" evidence="1">
    <location>
        <begin position="1"/>
        <end position="19"/>
    </location>
</feature>